<gene>
    <name evidence="8" type="ORF">J4G33_14700</name>
</gene>
<dbReference type="InterPro" id="IPR018076">
    <property type="entry name" value="T2SS_GspF_dom"/>
</dbReference>
<feature type="transmembrane region" description="Helical" evidence="6">
    <location>
        <begin position="105"/>
        <end position="127"/>
    </location>
</feature>
<evidence type="ECO:0000313" key="8">
    <source>
        <dbReference type="EMBL" id="MBO1753059.1"/>
    </source>
</evidence>
<keyword evidence="4 6" id="KW-1133">Transmembrane helix</keyword>
<reference evidence="8" key="1">
    <citation type="submission" date="2021-03" db="EMBL/GenBank/DDBJ databases">
        <title>Actinotalea soli sp. nov., isolated from soil.</title>
        <authorList>
            <person name="Ping W."/>
            <person name="Zhang J."/>
        </authorList>
    </citation>
    <scope>NUCLEOTIDE SEQUENCE</scope>
    <source>
        <strain evidence="8">BY-33</strain>
    </source>
</reference>
<evidence type="ECO:0000256" key="6">
    <source>
        <dbReference type="SAM" id="Phobius"/>
    </source>
</evidence>
<evidence type="ECO:0000313" key="9">
    <source>
        <dbReference type="Proteomes" id="UP000664209"/>
    </source>
</evidence>
<dbReference type="GO" id="GO:0005886">
    <property type="term" value="C:plasma membrane"/>
    <property type="evidence" value="ECO:0007669"/>
    <property type="project" value="UniProtKB-SubCell"/>
</dbReference>
<keyword evidence="3 6" id="KW-0812">Transmembrane</keyword>
<evidence type="ECO:0000259" key="7">
    <source>
        <dbReference type="Pfam" id="PF00482"/>
    </source>
</evidence>
<proteinExistence type="predicted"/>
<dbReference type="Proteomes" id="UP000664209">
    <property type="component" value="Unassembled WGS sequence"/>
</dbReference>
<sequence length="135" mass="13397">MVLDLLEAACSAGAGIPRALDAVGRAVGGATGTSMRAAGAALVVGARWEEAWHGGPATRVVAAALRPAWEDGAPPGGGLRATAERVRRERHAAALAGAARLGVRLVLPLGLCHLPAFVLVGLVPVLVSMAAGSLG</sequence>
<organism evidence="8 9">
    <name type="scientific">Actinotalea soli</name>
    <dbReference type="NCBI Taxonomy" id="2819234"/>
    <lineage>
        <taxon>Bacteria</taxon>
        <taxon>Bacillati</taxon>
        <taxon>Actinomycetota</taxon>
        <taxon>Actinomycetes</taxon>
        <taxon>Micrococcales</taxon>
        <taxon>Cellulomonadaceae</taxon>
        <taxon>Actinotalea</taxon>
    </lineage>
</organism>
<evidence type="ECO:0000256" key="4">
    <source>
        <dbReference type="ARBA" id="ARBA00022989"/>
    </source>
</evidence>
<keyword evidence="2" id="KW-1003">Cell membrane</keyword>
<dbReference type="PANTHER" id="PTHR35007:SF3">
    <property type="entry name" value="POSSIBLE CONSERVED ALANINE RICH MEMBRANE PROTEIN"/>
    <property type="match status" value="1"/>
</dbReference>
<evidence type="ECO:0000256" key="2">
    <source>
        <dbReference type="ARBA" id="ARBA00022475"/>
    </source>
</evidence>
<accession>A0A939LS18</accession>
<name>A0A939LS18_9CELL</name>
<dbReference type="Pfam" id="PF00482">
    <property type="entry name" value="T2SSF"/>
    <property type="match status" value="1"/>
</dbReference>
<evidence type="ECO:0000256" key="3">
    <source>
        <dbReference type="ARBA" id="ARBA00022692"/>
    </source>
</evidence>
<comment type="caution">
    <text evidence="8">The sequence shown here is derived from an EMBL/GenBank/DDBJ whole genome shotgun (WGS) entry which is preliminary data.</text>
</comment>
<evidence type="ECO:0000256" key="5">
    <source>
        <dbReference type="ARBA" id="ARBA00023136"/>
    </source>
</evidence>
<keyword evidence="5 6" id="KW-0472">Membrane</keyword>
<dbReference type="RefSeq" id="WP_208056733.1">
    <property type="nucleotide sequence ID" value="NZ_JAGEMK010000009.1"/>
</dbReference>
<protein>
    <submittedName>
        <fullName evidence="8">Type II secretion system F family protein</fullName>
    </submittedName>
</protein>
<feature type="domain" description="Type II secretion system protein GspF" evidence="7">
    <location>
        <begin position="8"/>
        <end position="122"/>
    </location>
</feature>
<comment type="subcellular location">
    <subcellularLocation>
        <location evidence="1">Cell membrane</location>
        <topology evidence="1">Multi-pass membrane protein</topology>
    </subcellularLocation>
</comment>
<evidence type="ECO:0000256" key="1">
    <source>
        <dbReference type="ARBA" id="ARBA00004651"/>
    </source>
</evidence>
<keyword evidence="9" id="KW-1185">Reference proteome</keyword>
<dbReference type="PANTHER" id="PTHR35007">
    <property type="entry name" value="INTEGRAL MEMBRANE PROTEIN-RELATED"/>
    <property type="match status" value="1"/>
</dbReference>
<dbReference type="EMBL" id="JAGEMK010000009">
    <property type="protein sequence ID" value="MBO1753059.1"/>
    <property type="molecule type" value="Genomic_DNA"/>
</dbReference>
<dbReference type="AlphaFoldDB" id="A0A939LS18"/>